<keyword evidence="12" id="KW-1185">Reference proteome</keyword>
<dbReference type="Pfam" id="PF01522">
    <property type="entry name" value="Polysacc_deac_1"/>
    <property type="match status" value="1"/>
</dbReference>
<dbReference type="InterPro" id="IPR002509">
    <property type="entry name" value="NODB_dom"/>
</dbReference>
<keyword evidence="7" id="KW-0119">Carbohydrate metabolism</keyword>
<dbReference type="Proteomes" id="UP000886653">
    <property type="component" value="Unassembled WGS sequence"/>
</dbReference>
<accession>A0A9P6TAM5</accession>
<dbReference type="EMBL" id="MU167278">
    <property type="protein sequence ID" value="KAG0145356.1"/>
    <property type="molecule type" value="Genomic_DNA"/>
</dbReference>
<dbReference type="GO" id="GO:0005886">
    <property type="term" value="C:plasma membrane"/>
    <property type="evidence" value="ECO:0007669"/>
    <property type="project" value="UniProtKB-SubCell"/>
</dbReference>
<keyword evidence="4" id="KW-0479">Metal-binding</keyword>
<evidence type="ECO:0000256" key="9">
    <source>
        <dbReference type="SAM" id="SignalP"/>
    </source>
</evidence>
<dbReference type="OrthoDB" id="2125469at2759"/>
<sequence length="277" mass="31099">MHNLTRLSLPLGFLLFLSLTNSSLSSFINHKLNTQSIQTRTLSDQVITTCQHPNTFAITYDDGPYDFQNNISDHLSSHNVHGTFFVNGNNWDCIYDPKIVRLLKHTFAQGHLIGSHTWSHPNISTLNADQLNLQLELVEIALKKILGVIPRYFRPPYGSYNEQNLQVLLKRGYKVINWSFDSGDSSGVSAQDTKKAYKTLSEQTPITPQISLNHETHSSTAFDVTPYAVNVLQKVGYRLVSVSECLGLGTSLSDYYQYVGKPTERDDSWTCNGTPSP</sequence>
<evidence type="ECO:0000256" key="2">
    <source>
        <dbReference type="ARBA" id="ARBA00004609"/>
    </source>
</evidence>
<evidence type="ECO:0000256" key="8">
    <source>
        <dbReference type="ARBA" id="ARBA00023288"/>
    </source>
</evidence>
<keyword evidence="8" id="KW-0449">Lipoprotein</keyword>
<dbReference type="GO" id="GO:0046872">
    <property type="term" value="F:metal ion binding"/>
    <property type="evidence" value="ECO:0007669"/>
    <property type="project" value="UniProtKB-KW"/>
</dbReference>
<dbReference type="AlphaFoldDB" id="A0A9P6TAM5"/>
<protein>
    <recommendedName>
        <fullName evidence="10">NodB homology domain-containing protein</fullName>
    </recommendedName>
</protein>
<comment type="cofactor">
    <cofactor evidence="1">
        <name>Co(2+)</name>
        <dbReference type="ChEBI" id="CHEBI:48828"/>
    </cofactor>
</comment>
<dbReference type="GO" id="GO:0098552">
    <property type="term" value="C:side of membrane"/>
    <property type="evidence" value="ECO:0007669"/>
    <property type="project" value="UniProtKB-KW"/>
</dbReference>
<dbReference type="PANTHER" id="PTHR46471:SF2">
    <property type="entry name" value="CHITIN DEACETYLASE-RELATED"/>
    <property type="match status" value="1"/>
</dbReference>
<dbReference type="GO" id="GO:0005975">
    <property type="term" value="P:carbohydrate metabolic process"/>
    <property type="evidence" value="ECO:0007669"/>
    <property type="project" value="InterPro"/>
</dbReference>
<evidence type="ECO:0000259" key="10">
    <source>
        <dbReference type="PROSITE" id="PS51677"/>
    </source>
</evidence>
<evidence type="ECO:0000256" key="1">
    <source>
        <dbReference type="ARBA" id="ARBA00001941"/>
    </source>
</evidence>
<dbReference type="CDD" id="cd10951">
    <property type="entry name" value="CE4_ClCDA_like"/>
    <property type="match status" value="1"/>
</dbReference>
<dbReference type="PANTHER" id="PTHR46471">
    <property type="entry name" value="CHITIN DEACETYLASE"/>
    <property type="match status" value="1"/>
</dbReference>
<organism evidence="11 12">
    <name type="scientific">Cronartium quercuum f. sp. fusiforme G11</name>
    <dbReference type="NCBI Taxonomy" id="708437"/>
    <lineage>
        <taxon>Eukaryota</taxon>
        <taxon>Fungi</taxon>
        <taxon>Dikarya</taxon>
        <taxon>Basidiomycota</taxon>
        <taxon>Pucciniomycotina</taxon>
        <taxon>Pucciniomycetes</taxon>
        <taxon>Pucciniales</taxon>
        <taxon>Coleosporiaceae</taxon>
        <taxon>Cronartium</taxon>
    </lineage>
</organism>
<gene>
    <name evidence="11" type="ORF">CROQUDRAFT_658802</name>
</gene>
<dbReference type="Gene3D" id="3.20.20.370">
    <property type="entry name" value="Glycoside hydrolase/deacetylase"/>
    <property type="match status" value="1"/>
</dbReference>
<dbReference type="InterPro" id="IPR011330">
    <property type="entry name" value="Glyco_hydro/deAcase_b/a-brl"/>
</dbReference>
<keyword evidence="3" id="KW-0336">GPI-anchor</keyword>
<comment type="subcellular location">
    <subcellularLocation>
        <location evidence="2">Cell membrane</location>
        <topology evidence="2">Lipid-anchor</topology>
        <topology evidence="2">GPI-anchor</topology>
    </subcellularLocation>
</comment>
<evidence type="ECO:0000313" key="12">
    <source>
        <dbReference type="Proteomes" id="UP000886653"/>
    </source>
</evidence>
<keyword evidence="3" id="KW-0472">Membrane</keyword>
<evidence type="ECO:0000256" key="3">
    <source>
        <dbReference type="ARBA" id="ARBA00022622"/>
    </source>
</evidence>
<keyword evidence="5 9" id="KW-0732">Signal</keyword>
<evidence type="ECO:0000256" key="7">
    <source>
        <dbReference type="ARBA" id="ARBA00023277"/>
    </source>
</evidence>
<keyword evidence="6" id="KW-0378">Hydrolase</keyword>
<reference evidence="11" key="1">
    <citation type="submission" date="2013-11" db="EMBL/GenBank/DDBJ databases">
        <title>Genome sequence of the fusiform rust pathogen reveals effectors for host alternation and coevolution with pine.</title>
        <authorList>
            <consortium name="DOE Joint Genome Institute"/>
            <person name="Smith K."/>
            <person name="Pendleton A."/>
            <person name="Kubisiak T."/>
            <person name="Anderson C."/>
            <person name="Salamov A."/>
            <person name="Aerts A."/>
            <person name="Riley R."/>
            <person name="Clum A."/>
            <person name="Lindquist E."/>
            <person name="Ence D."/>
            <person name="Campbell M."/>
            <person name="Kronenberg Z."/>
            <person name="Feau N."/>
            <person name="Dhillon B."/>
            <person name="Hamelin R."/>
            <person name="Burleigh J."/>
            <person name="Smith J."/>
            <person name="Yandell M."/>
            <person name="Nelson C."/>
            <person name="Grigoriev I."/>
            <person name="Davis J."/>
        </authorList>
    </citation>
    <scope>NUCLEOTIDE SEQUENCE</scope>
    <source>
        <strain evidence="11">G11</strain>
    </source>
</reference>
<feature type="signal peptide" evidence="9">
    <location>
        <begin position="1"/>
        <end position="25"/>
    </location>
</feature>
<dbReference type="GO" id="GO:0016810">
    <property type="term" value="F:hydrolase activity, acting on carbon-nitrogen (but not peptide) bonds"/>
    <property type="evidence" value="ECO:0007669"/>
    <property type="project" value="InterPro"/>
</dbReference>
<keyword evidence="3" id="KW-0325">Glycoprotein</keyword>
<comment type="caution">
    <text evidence="11">The sequence shown here is derived from an EMBL/GenBank/DDBJ whole genome shotgun (WGS) entry which is preliminary data.</text>
</comment>
<dbReference type="SUPFAM" id="SSF88713">
    <property type="entry name" value="Glycoside hydrolase/deacetylase"/>
    <property type="match status" value="1"/>
</dbReference>
<evidence type="ECO:0000256" key="6">
    <source>
        <dbReference type="ARBA" id="ARBA00022801"/>
    </source>
</evidence>
<name>A0A9P6TAM5_9BASI</name>
<proteinExistence type="predicted"/>
<dbReference type="PROSITE" id="PS51677">
    <property type="entry name" value="NODB"/>
    <property type="match status" value="1"/>
</dbReference>
<evidence type="ECO:0000256" key="4">
    <source>
        <dbReference type="ARBA" id="ARBA00022723"/>
    </source>
</evidence>
<evidence type="ECO:0000256" key="5">
    <source>
        <dbReference type="ARBA" id="ARBA00022729"/>
    </source>
</evidence>
<feature type="chain" id="PRO_5040262146" description="NodB homology domain-containing protein" evidence="9">
    <location>
        <begin position="26"/>
        <end position="277"/>
    </location>
</feature>
<evidence type="ECO:0000313" key="11">
    <source>
        <dbReference type="EMBL" id="KAG0145356.1"/>
    </source>
</evidence>
<feature type="domain" description="NodB homology" evidence="10">
    <location>
        <begin position="54"/>
        <end position="240"/>
    </location>
</feature>